<sequence>MPNPDRRPTLHRVYSDAAAAALYDVLNPWNPETYPSDAFHHRLVLAAGSVLDVGCGTGTMLGYARDHGHTGRLVGIDPDRAALDRARRRTDVEWFEATAAEADTRTGGGFELAVMTGHAFQVLVTDEELRRSLAAIHASLAPGGRFAFETRHPQARAWLDWIPANAADVVDPTGRTLRTWHDVESVDADVVTFTGTTADPDGTVLRVDRSRLRFLDVPALNGFLVTAGFTIEAQYGDWEHGRVTPSSREIVTIARR</sequence>
<dbReference type="Gene3D" id="3.40.50.150">
    <property type="entry name" value="Vaccinia Virus protein VP39"/>
    <property type="match status" value="1"/>
</dbReference>
<dbReference type="Pfam" id="PF13649">
    <property type="entry name" value="Methyltransf_25"/>
    <property type="match status" value="1"/>
</dbReference>
<dbReference type="InterPro" id="IPR029063">
    <property type="entry name" value="SAM-dependent_MTases_sf"/>
</dbReference>
<accession>A0A7R7DUD7</accession>
<dbReference type="InterPro" id="IPR041698">
    <property type="entry name" value="Methyltransf_25"/>
</dbReference>
<gene>
    <name evidence="3" type="ORF">Athai_55220</name>
</gene>
<keyword evidence="4" id="KW-1185">Reference proteome</keyword>
<feature type="domain" description="Methyltransferase" evidence="2">
    <location>
        <begin position="50"/>
        <end position="144"/>
    </location>
</feature>
<dbReference type="CDD" id="cd02440">
    <property type="entry name" value="AdoMet_MTases"/>
    <property type="match status" value="1"/>
</dbReference>
<dbReference type="AlphaFoldDB" id="A0A7R7DUD7"/>
<dbReference type="KEGG" id="atl:Athai_55220"/>
<evidence type="ECO:0000313" key="3">
    <source>
        <dbReference type="EMBL" id="BCJ38019.1"/>
    </source>
</evidence>
<keyword evidence="3" id="KW-0489">Methyltransferase</keyword>
<organism evidence="3 4">
    <name type="scientific">Actinocatenispora thailandica</name>
    <dbReference type="NCBI Taxonomy" id="227318"/>
    <lineage>
        <taxon>Bacteria</taxon>
        <taxon>Bacillati</taxon>
        <taxon>Actinomycetota</taxon>
        <taxon>Actinomycetes</taxon>
        <taxon>Micromonosporales</taxon>
        <taxon>Micromonosporaceae</taxon>
        <taxon>Actinocatenispora</taxon>
    </lineage>
</organism>
<evidence type="ECO:0000259" key="2">
    <source>
        <dbReference type="Pfam" id="PF13649"/>
    </source>
</evidence>
<dbReference type="PANTHER" id="PTHR43861:SF3">
    <property type="entry name" value="PUTATIVE (AFU_ORTHOLOGUE AFUA_2G14390)-RELATED"/>
    <property type="match status" value="1"/>
</dbReference>
<dbReference type="SUPFAM" id="SSF53335">
    <property type="entry name" value="S-adenosyl-L-methionine-dependent methyltransferases"/>
    <property type="match status" value="1"/>
</dbReference>
<proteinExistence type="predicted"/>
<reference evidence="3 4" key="1">
    <citation type="submission" date="2020-08" db="EMBL/GenBank/DDBJ databases">
        <title>Whole genome shotgun sequence of Actinocatenispora thailandica NBRC 105041.</title>
        <authorList>
            <person name="Komaki H."/>
            <person name="Tamura T."/>
        </authorList>
    </citation>
    <scope>NUCLEOTIDE SEQUENCE [LARGE SCALE GENOMIC DNA]</scope>
    <source>
        <strain evidence="3 4">NBRC 105041</strain>
    </source>
</reference>
<protein>
    <submittedName>
        <fullName evidence="3">Methyltransferase</fullName>
    </submittedName>
</protein>
<evidence type="ECO:0000256" key="1">
    <source>
        <dbReference type="ARBA" id="ARBA00022679"/>
    </source>
</evidence>
<keyword evidence="1" id="KW-0808">Transferase</keyword>
<dbReference type="EMBL" id="AP023355">
    <property type="protein sequence ID" value="BCJ38019.1"/>
    <property type="molecule type" value="Genomic_DNA"/>
</dbReference>
<evidence type="ECO:0000313" key="4">
    <source>
        <dbReference type="Proteomes" id="UP000611640"/>
    </source>
</evidence>
<dbReference type="Proteomes" id="UP000611640">
    <property type="component" value="Chromosome"/>
</dbReference>
<dbReference type="PANTHER" id="PTHR43861">
    <property type="entry name" value="TRANS-ACONITATE 2-METHYLTRANSFERASE-RELATED"/>
    <property type="match status" value="1"/>
</dbReference>
<dbReference type="GO" id="GO:0032259">
    <property type="term" value="P:methylation"/>
    <property type="evidence" value="ECO:0007669"/>
    <property type="project" value="UniProtKB-KW"/>
</dbReference>
<name>A0A7R7DUD7_9ACTN</name>
<dbReference type="GO" id="GO:0008168">
    <property type="term" value="F:methyltransferase activity"/>
    <property type="evidence" value="ECO:0007669"/>
    <property type="project" value="UniProtKB-KW"/>
</dbReference>